<dbReference type="AlphaFoldDB" id="F8PR19"/>
<dbReference type="HOGENOM" id="CLU_078575_1_2_1"/>
<dbReference type="STRING" id="936435.F8PR19"/>
<sequence>MYKTRLEWALADKECVEHLPGTAPKLLPPPPLPGGTAQMISQAQHEALATWTKKEFLARNILGQKIPDSTLQKILHKTTVADMWQSIVQENKNKTKLVQSELRDRLAALRYSEKSDMRTHIDRICDMWEQLSAAGIQLSDKEKLSNIIRSLPPMYLSSSPNYPPLPI</sequence>
<dbReference type="Pfam" id="PF14223">
    <property type="entry name" value="Retrotran_gag_2"/>
    <property type="match status" value="1"/>
</dbReference>
<evidence type="ECO:0000313" key="1">
    <source>
        <dbReference type="EMBL" id="EGO01676.1"/>
    </source>
</evidence>
<gene>
    <name evidence="1" type="ORF">SERLA73DRAFT_70844</name>
</gene>
<dbReference type="OrthoDB" id="3263038at2759"/>
<proteinExistence type="predicted"/>
<evidence type="ECO:0000313" key="2">
    <source>
        <dbReference type="Proteomes" id="UP000008063"/>
    </source>
</evidence>
<reference evidence="2" key="1">
    <citation type="journal article" date="2011" name="Science">
        <title>The plant cell wall-decomposing machinery underlies the functional diversity of forest fungi.</title>
        <authorList>
            <person name="Eastwood D.C."/>
            <person name="Floudas D."/>
            <person name="Binder M."/>
            <person name="Majcherczyk A."/>
            <person name="Schneider P."/>
            <person name="Aerts A."/>
            <person name="Asiegbu F.O."/>
            <person name="Baker S.E."/>
            <person name="Barry K."/>
            <person name="Bendiksby M."/>
            <person name="Blumentritt M."/>
            <person name="Coutinho P.M."/>
            <person name="Cullen D."/>
            <person name="de Vries R.P."/>
            <person name="Gathman A."/>
            <person name="Goodell B."/>
            <person name="Henrissat B."/>
            <person name="Ihrmark K."/>
            <person name="Kauserud H."/>
            <person name="Kohler A."/>
            <person name="LaButti K."/>
            <person name="Lapidus A."/>
            <person name="Lavin J.L."/>
            <person name="Lee Y.-H."/>
            <person name="Lindquist E."/>
            <person name="Lilly W."/>
            <person name="Lucas S."/>
            <person name="Morin E."/>
            <person name="Murat C."/>
            <person name="Oguiza J.A."/>
            <person name="Park J."/>
            <person name="Pisabarro A.G."/>
            <person name="Riley R."/>
            <person name="Rosling A."/>
            <person name="Salamov A."/>
            <person name="Schmidt O."/>
            <person name="Schmutz J."/>
            <person name="Skrede I."/>
            <person name="Stenlid J."/>
            <person name="Wiebenga A."/>
            <person name="Xie X."/>
            <person name="Kuees U."/>
            <person name="Hibbett D.S."/>
            <person name="Hoffmeister D."/>
            <person name="Hoegberg N."/>
            <person name="Martin F."/>
            <person name="Grigoriev I.V."/>
            <person name="Watkinson S.C."/>
        </authorList>
    </citation>
    <scope>NUCLEOTIDE SEQUENCE [LARGE SCALE GENOMIC DNA]</scope>
    <source>
        <strain evidence="2">strain S7.3</strain>
    </source>
</reference>
<dbReference type="OMA" id="HIDRICD"/>
<organism evidence="2">
    <name type="scientific">Serpula lacrymans var. lacrymans (strain S7.3)</name>
    <name type="common">Dry rot fungus</name>
    <dbReference type="NCBI Taxonomy" id="936435"/>
    <lineage>
        <taxon>Eukaryota</taxon>
        <taxon>Fungi</taxon>
        <taxon>Dikarya</taxon>
        <taxon>Basidiomycota</taxon>
        <taxon>Agaricomycotina</taxon>
        <taxon>Agaricomycetes</taxon>
        <taxon>Agaricomycetidae</taxon>
        <taxon>Boletales</taxon>
        <taxon>Coniophorineae</taxon>
        <taxon>Serpulaceae</taxon>
        <taxon>Serpula</taxon>
    </lineage>
</organism>
<name>F8PR19_SERL3</name>
<dbReference type="InParanoid" id="F8PR19"/>
<protein>
    <submittedName>
        <fullName evidence="1">Uncharacterized protein</fullName>
    </submittedName>
</protein>
<accession>F8PR19</accession>
<keyword evidence="2" id="KW-1185">Reference proteome</keyword>
<dbReference type="EMBL" id="GL945477">
    <property type="protein sequence ID" value="EGO01676.1"/>
    <property type="molecule type" value="Genomic_DNA"/>
</dbReference>
<dbReference type="Proteomes" id="UP000008063">
    <property type="component" value="Unassembled WGS sequence"/>
</dbReference>